<evidence type="ECO:0000313" key="12">
    <source>
        <dbReference type="Proteomes" id="UP000032679"/>
    </source>
</evidence>
<dbReference type="InterPro" id="IPR001261">
    <property type="entry name" value="ArgE/DapE_CS"/>
</dbReference>
<comment type="caution">
    <text evidence="11">The sequence shown here is derived from an EMBL/GenBank/DDBJ whole genome shotgun (WGS) entry which is preliminary data.</text>
</comment>
<evidence type="ECO:0000256" key="4">
    <source>
        <dbReference type="ARBA" id="ARBA00022571"/>
    </source>
</evidence>
<evidence type="ECO:0000256" key="2">
    <source>
        <dbReference type="ARBA" id="ARBA00005691"/>
    </source>
</evidence>
<dbReference type="InterPro" id="IPR036264">
    <property type="entry name" value="Bact_exopeptidase_dim_dom"/>
</dbReference>
<dbReference type="EMBL" id="BALE01000052">
    <property type="protein sequence ID" value="GAN55647.1"/>
    <property type="molecule type" value="Genomic_DNA"/>
</dbReference>
<evidence type="ECO:0000256" key="3">
    <source>
        <dbReference type="ARBA" id="ARBA00022490"/>
    </source>
</evidence>
<dbReference type="PANTHER" id="PTHR43808">
    <property type="entry name" value="ACETYLORNITHINE DEACETYLASE"/>
    <property type="match status" value="1"/>
</dbReference>
<comment type="similarity">
    <text evidence="2">Belongs to the peptidase M20A family. ArgE subfamily.</text>
</comment>
<keyword evidence="4" id="KW-0055">Arginine biosynthesis</keyword>
<dbReference type="InterPro" id="IPR011650">
    <property type="entry name" value="Peptidase_M20_dimer"/>
</dbReference>
<dbReference type="Gene3D" id="3.40.630.10">
    <property type="entry name" value="Zn peptidases"/>
    <property type="match status" value="1"/>
</dbReference>
<evidence type="ECO:0000256" key="9">
    <source>
        <dbReference type="ARBA" id="ARBA00023285"/>
    </source>
</evidence>
<protein>
    <submittedName>
        <fullName evidence="11">Acetylornithine deacetylase</fullName>
    </submittedName>
</protein>
<keyword evidence="12" id="KW-1185">Reference proteome</keyword>
<comment type="cofactor">
    <cofactor evidence="1">
        <name>Zn(2+)</name>
        <dbReference type="ChEBI" id="CHEBI:29105"/>
    </cofactor>
</comment>
<dbReference type="InterPro" id="IPR050072">
    <property type="entry name" value="Peptidase_M20A"/>
</dbReference>
<dbReference type="InterPro" id="IPR010169">
    <property type="entry name" value="AcOrn-deacetyl"/>
</dbReference>
<evidence type="ECO:0000256" key="1">
    <source>
        <dbReference type="ARBA" id="ARBA00001947"/>
    </source>
</evidence>
<dbReference type="SUPFAM" id="SSF53187">
    <property type="entry name" value="Zn-dependent exopeptidases"/>
    <property type="match status" value="1"/>
</dbReference>
<evidence type="ECO:0000256" key="7">
    <source>
        <dbReference type="ARBA" id="ARBA00022801"/>
    </source>
</evidence>
<dbReference type="GO" id="GO:0008777">
    <property type="term" value="F:acetylornithine deacetylase activity"/>
    <property type="evidence" value="ECO:0007669"/>
    <property type="project" value="TreeGrafter"/>
</dbReference>
<dbReference type="Pfam" id="PF07687">
    <property type="entry name" value="M20_dimer"/>
    <property type="match status" value="1"/>
</dbReference>
<dbReference type="STRING" id="1231623.Tasa_052_010"/>
<reference evidence="11 12" key="1">
    <citation type="submission" date="2012-10" db="EMBL/GenBank/DDBJ databases">
        <title>Genome sequencing of Tanticharoenia sakaeratensis NBRC 103193.</title>
        <authorList>
            <person name="Azuma Y."/>
            <person name="Hadano H."/>
            <person name="Hirakawa H."/>
            <person name="Matsushita K."/>
        </authorList>
    </citation>
    <scope>NUCLEOTIDE SEQUENCE [LARGE SCALE GENOMIC DNA]</scope>
    <source>
        <strain evidence="11 12">NBRC 103193</strain>
    </source>
</reference>
<dbReference type="PROSITE" id="PS00759">
    <property type="entry name" value="ARGE_DAPE_CPG2_2"/>
    <property type="match status" value="1"/>
</dbReference>
<sequence length="391" mass="41792">MGVDHMEQTGDDLPRVVDILRTLIGFRTICEGTNEDLIDWVASFLQSAGCRVTVVPGERAGAKSVFASIGPERAGGLILSAHSDVVPVEGQAWHTDPFVLSRAGNRLYGRGTSDMKGFLACMLRTAEKAQSRALERPLHLAVSYDEEIGCVGVRSLLSAIGAAGPEAAGIIVGEPTEMRTALAHKGKIAFRVTCRGIAGHSANPSNGVNAIAVAARMVCALDHLQADIIRTETHDSRFEVPHSTVQVGLIEGGTALNIIPDRCAILAEIRLLPDRDGADYLAVLHRAAEGLMRDYPGSAIEIEVLNAYPGLNSDVRNPVSQFTLNRMRQNEASVVGFGTEAGLYAEKLGIPCVICGPGSIDRAHKADEFITVEELAQGERLLDDVLDLLSR</sequence>
<dbReference type="NCBIfam" id="TIGR01892">
    <property type="entry name" value="AcOrn-deacetyl"/>
    <property type="match status" value="1"/>
</dbReference>
<dbReference type="SUPFAM" id="SSF55031">
    <property type="entry name" value="Bacterial exopeptidase dimerisation domain"/>
    <property type="match status" value="1"/>
</dbReference>
<dbReference type="Proteomes" id="UP000032679">
    <property type="component" value="Unassembled WGS sequence"/>
</dbReference>
<evidence type="ECO:0000259" key="10">
    <source>
        <dbReference type="Pfam" id="PF07687"/>
    </source>
</evidence>
<dbReference type="CDD" id="cd03894">
    <property type="entry name" value="M20_ArgE"/>
    <property type="match status" value="1"/>
</dbReference>
<name>A0A0D6MPL7_9PROT</name>
<dbReference type="Gene3D" id="3.30.70.360">
    <property type="match status" value="1"/>
</dbReference>
<dbReference type="InterPro" id="IPR002933">
    <property type="entry name" value="Peptidase_M20"/>
</dbReference>
<keyword evidence="9" id="KW-0170">Cobalt</keyword>
<evidence type="ECO:0000313" key="11">
    <source>
        <dbReference type="EMBL" id="GAN55647.1"/>
    </source>
</evidence>
<keyword evidence="3" id="KW-0963">Cytoplasm</keyword>
<feature type="domain" description="Peptidase M20 dimerisation" evidence="10">
    <location>
        <begin position="183"/>
        <end position="289"/>
    </location>
</feature>
<dbReference type="AlphaFoldDB" id="A0A0D6MPL7"/>
<keyword evidence="7" id="KW-0378">Hydrolase</keyword>
<dbReference type="NCBIfam" id="NF005710">
    <property type="entry name" value="PRK07522.1"/>
    <property type="match status" value="1"/>
</dbReference>
<keyword evidence="5" id="KW-0028">Amino-acid biosynthesis</keyword>
<dbReference type="PANTHER" id="PTHR43808:SF31">
    <property type="entry name" value="N-ACETYL-L-CITRULLINE DEACETYLASE"/>
    <property type="match status" value="1"/>
</dbReference>
<accession>A0A0D6MPL7</accession>
<dbReference type="GO" id="GO:0046872">
    <property type="term" value="F:metal ion binding"/>
    <property type="evidence" value="ECO:0007669"/>
    <property type="project" value="UniProtKB-KW"/>
</dbReference>
<evidence type="ECO:0000256" key="5">
    <source>
        <dbReference type="ARBA" id="ARBA00022605"/>
    </source>
</evidence>
<evidence type="ECO:0000256" key="8">
    <source>
        <dbReference type="ARBA" id="ARBA00022833"/>
    </source>
</evidence>
<proteinExistence type="inferred from homology"/>
<gene>
    <name evidence="11" type="ORF">Tasa_052_010</name>
</gene>
<organism evidence="11 12">
    <name type="scientific">Tanticharoenia sakaeratensis NBRC 103193</name>
    <dbReference type="NCBI Taxonomy" id="1231623"/>
    <lineage>
        <taxon>Bacteria</taxon>
        <taxon>Pseudomonadati</taxon>
        <taxon>Pseudomonadota</taxon>
        <taxon>Alphaproteobacteria</taxon>
        <taxon>Acetobacterales</taxon>
        <taxon>Acetobacteraceae</taxon>
        <taxon>Tanticharoenia</taxon>
    </lineage>
</organism>
<dbReference type="GO" id="GO:0006526">
    <property type="term" value="P:L-arginine biosynthetic process"/>
    <property type="evidence" value="ECO:0007669"/>
    <property type="project" value="UniProtKB-KW"/>
</dbReference>
<evidence type="ECO:0000256" key="6">
    <source>
        <dbReference type="ARBA" id="ARBA00022723"/>
    </source>
</evidence>
<keyword evidence="8" id="KW-0862">Zinc</keyword>
<keyword evidence="6" id="KW-0479">Metal-binding</keyword>
<dbReference type="Pfam" id="PF01546">
    <property type="entry name" value="Peptidase_M20"/>
    <property type="match status" value="1"/>
</dbReference>